<dbReference type="GO" id="GO:0035556">
    <property type="term" value="P:intracellular signal transduction"/>
    <property type="evidence" value="ECO:0007669"/>
    <property type="project" value="InterPro"/>
</dbReference>
<comment type="similarity">
    <text evidence="6">Belongs to the phospholipase D family.</text>
</comment>
<dbReference type="PROSITE" id="PS50035">
    <property type="entry name" value="PLD"/>
    <property type="match status" value="2"/>
</dbReference>
<keyword evidence="5" id="KW-0443">Lipid metabolism</keyword>
<dbReference type="GO" id="GO:0009395">
    <property type="term" value="P:phospholipid catabolic process"/>
    <property type="evidence" value="ECO:0007669"/>
    <property type="project" value="TreeGrafter"/>
</dbReference>
<dbReference type="GO" id="GO:0004630">
    <property type="term" value="F:phospholipase D activity"/>
    <property type="evidence" value="ECO:0007669"/>
    <property type="project" value="UniProtKB-UniRule"/>
</dbReference>
<evidence type="ECO:0000259" key="7">
    <source>
        <dbReference type="PROSITE" id="PS50035"/>
    </source>
</evidence>
<dbReference type="SMART" id="SM00155">
    <property type="entry name" value="PLDc"/>
    <property type="match status" value="2"/>
</dbReference>
<reference evidence="8" key="1">
    <citation type="journal article" date="2013" name="Eukaryot. Cell">
        <title>Extremely Reduced Levels of Heterozygosity in the Vertebrate Pathogen Encephalitozoon cuniculi.</title>
        <authorList>
            <person name="Selman M."/>
            <person name="Sak B."/>
            <person name="Kvac M."/>
            <person name="Farinelli L."/>
            <person name="Weiss L.M."/>
            <person name="Corradi N."/>
        </authorList>
    </citation>
    <scope>NUCLEOTIDE SEQUENCE</scope>
</reference>
<dbReference type="Pfam" id="PF00614">
    <property type="entry name" value="PLDc"/>
    <property type="match status" value="1"/>
</dbReference>
<feature type="domain" description="PLD phosphodiesterase" evidence="7">
    <location>
        <begin position="676"/>
        <end position="703"/>
    </location>
</feature>
<dbReference type="PANTHER" id="PTHR18896">
    <property type="entry name" value="PHOSPHOLIPASE D"/>
    <property type="match status" value="1"/>
</dbReference>
<dbReference type="EC" id="3.1.4.4" evidence="6"/>
<dbReference type="VEuPathDB" id="MicrosporidiaDB:M970_111170"/>
<comment type="catalytic activity">
    <reaction evidence="1 6">
        <text>a 1,2-diacyl-sn-glycero-3-phosphocholine + H2O = a 1,2-diacyl-sn-glycero-3-phosphate + choline + H(+)</text>
        <dbReference type="Rhea" id="RHEA:14445"/>
        <dbReference type="ChEBI" id="CHEBI:15354"/>
        <dbReference type="ChEBI" id="CHEBI:15377"/>
        <dbReference type="ChEBI" id="CHEBI:15378"/>
        <dbReference type="ChEBI" id="CHEBI:57643"/>
        <dbReference type="ChEBI" id="CHEBI:58608"/>
        <dbReference type="EC" id="3.1.4.4"/>
    </reaction>
</comment>
<organism evidence="8">
    <name type="scientific">Encephalitozoon cuniculi</name>
    <name type="common">Microsporidian parasite</name>
    <dbReference type="NCBI Taxonomy" id="6035"/>
    <lineage>
        <taxon>Eukaryota</taxon>
        <taxon>Fungi</taxon>
        <taxon>Fungi incertae sedis</taxon>
        <taxon>Microsporidia</taxon>
        <taxon>Unikaryonidae</taxon>
        <taxon>Encephalitozoon</taxon>
    </lineage>
</organism>
<dbReference type="PIRSF" id="PIRSF009376">
    <property type="entry name" value="Phospholipase_D_euk"/>
    <property type="match status" value="1"/>
</dbReference>
<evidence type="ECO:0000256" key="3">
    <source>
        <dbReference type="ARBA" id="ARBA00022801"/>
    </source>
</evidence>
<dbReference type="SUPFAM" id="SSF56024">
    <property type="entry name" value="Phospholipase D/nuclease"/>
    <property type="match status" value="2"/>
</dbReference>
<dbReference type="InterPro" id="IPR015679">
    <property type="entry name" value="PLipase_D_fam"/>
</dbReference>
<dbReference type="InterPro" id="IPR016555">
    <property type="entry name" value="PLipase_D_euk"/>
</dbReference>
<proteinExistence type="inferred from homology"/>
<accession>M1KHY6</accession>
<dbReference type="InterPro" id="IPR001736">
    <property type="entry name" value="PLipase_D/transphosphatidylase"/>
</dbReference>
<evidence type="ECO:0000313" key="8">
    <source>
        <dbReference type="EMBL" id="AGE94846.1"/>
    </source>
</evidence>
<name>M1KHY6_ENCCN</name>
<feature type="domain" description="PLD phosphodiesterase" evidence="7">
    <location>
        <begin position="400"/>
        <end position="427"/>
    </location>
</feature>
<evidence type="ECO:0000256" key="4">
    <source>
        <dbReference type="ARBA" id="ARBA00022963"/>
    </source>
</evidence>
<dbReference type="Gene3D" id="3.30.870.10">
    <property type="entry name" value="Endonuclease Chain A"/>
    <property type="match status" value="2"/>
</dbReference>
<evidence type="ECO:0000256" key="2">
    <source>
        <dbReference type="ARBA" id="ARBA00022737"/>
    </source>
</evidence>
<dbReference type="EMBL" id="KC513604">
    <property type="protein sequence ID" value="AGE94846.1"/>
    <property type="molecule type" value="Genomic_DNA"/>
</dbReference>
<evidence type="ECO:0000256" key="1">
    <source>
        <dbReference type="ARBA" id="ARBA00000798"/>
    </source>
</evidence>
<dbReference type="CDD" id="cd09138">
    <property type="entry name" value="PLDc_vPLD1_2_yPLD_like_1"/>
    <property type="match status" value="1"/>
</dbReference>
<dbReference type="VEuPathDB" id="MicrosporidiaDB:ECU11_1180"/>
<sequence>MEIPDKASADGMPQGLMHTSGEDTSLALRRGHTYASLLGSVLMVPFRRLGFLSRESVFPVLLDQVKASVDGASSSPTSYVVNLSYGRHRWRINVGIVQLFSLNAYLHYREVMDSRRDKPDICTEEQCSSIEEFLRAVLHRSRYLDIGKVYDFFRISRYSFSGTKMFEDKFHVDITDLDGGRCVGSCYRVSRSSGKMYVVCKKSHLVLVDYKNGHEDADVLFYGGDLNVKYKMNVFYSKVVIDKGGKRYTIKSFRHEAVRRLFGEILEGEERIRGSSRLTSFSPVRRGNVVNFYVDGKSYFWNLYDTLCLARREVFIAGWWIYPTLYLRVKPVGKGLDKRYRLDHVLKELAEKGVKIRILVYKEVLRALNIDSNYTYEFLSKLHRRIEVLRHPNGMGRIPIYWTHHEKVVVVDQRIAYVGGIDLGLGRYDTQEHPLVSKEHQAGYLEAYEKEEDGLEPSDLPRMPWHDVQCKVVGSSAFDISRHFIERWNFIVSEDGGGKRTELLVPNEELGAIDSMSSDSLEDGGLVRTQVLRSVGRWSLGIDEDSVSRGYSEVIRGSRRFIYIENQFFITRCSSAPGYPENTVGRVLAERIIEADRAGEEFKVYVVIPLFPALDAGLIVSPTPAVEIIRIQEQSISKGEKSLYQVLRGHGVDPDKYLVFMSLRKVHFDGKRVAQEQIYVHSKVIIADGTSAIVGSTNLNDRSMVGCRDTEIALLVEDDNEVVHKLLRTLLEEHLGVKRGAERSRCGPLDFLEHHLLGSTLDLGSNDVFNRIVDRARTNTEMFKRLLELDGGYGGRRLCPCPVDSVLVQNLLHGIQGHLVLFTDDLLVGRESEKSIFSIHGFIPSVVYY</sequence>
<dbReference type="InterPro" id="IPR025202">
    <property type="entry name" value="PLD-like_dom"/>
</dbReference>
<protein>
    <recommendedName>
        <fullName evidence="6">Phospholipase</fullName>
        <ecNumber evidence="6">3.1.4.4</ecNumber>
    </recommendedName>
</protein>
<evidence type="ECO:0000256" key="6">
    <source>
        <dbReference type="PIRNR" id="PIRNR009376"/>
    </source>
</evidence>
<dbReference type="CDD" id="cd09141">
    <property type="entry name" value="PLDc_vPLD1_2_yPLD_like_2"/>
    <property type="match status" value="1"/>
</dbReference>
<dbReference type="Pfam" id="PF13091">
    <property type="entry name" value="PLDc_2"/>
    <property type="match status" value="1"/>
</dbReference>
<dbReference type="VEuPathDB" id="MicrosporidiaDB:AEWQ_111170"/>
<keyword evidence="4 6" id="KW-0442">Lipid degradation</keyword>
<dbReference type="GO" id="GO:0006654">
    <property type="term" value="P:phosphatidic acid biosynthetic process"/>
    <property type="evidence" value="ECO:0007669"/>
    <property type="project" value="InterPro"/>
</dbReference>
<gene>
    <name evidence="8" type="ORF">ECU11_1180</name>
</gene>
<keyword evidence="3 6" id="KW-0378">Hydrolase</keyword>
<dbReference type="AlphaFoldDB" id="M1KHY6"/>
<dbReference type="VEuPathDB" id="MicrosporidiaDB:AEWD_111170"/>
<evidence type="ECO:0000256" key="5">
    <source>
        <dbReference type="ARBA" id="ARBA00023098"/>
    </source>
</evidence>
<dbReference type="VEuPathDB" id="MicrosporidiaDB:AEWR_111170"/>
<keyword evidence="2" id="KW-0677">Repeat</keyword>
<dbReference type="PANTHER" id="PTHR18896:SF76">
    <property type="entry name" value="PHOSPHOLIPASE"/>
    <property type="match status" value="1"/>
</dbReference>